<reference evidence="2" key="2">
    <citation type="submission" date="2020-11" db="EMBL/GenBank/DDBJ databases">
        <authorList>
            <person name="McCartney M.A."/>
            <person name="Auch B."/>
            <person name="Kono T."/>
            <person name="Mallez S."/>
            <person name="Becker A."/>
            <person name="Gohl D.M."/>
            <person name="Silverstein K.A.T."/>
            <person name="Koren S."/>
            <person name="Bechman K.B."/>
            <person name="Herman A."/>
            <person name="Abrahante J.E."/>
            <person name="Garbe J."/>
        </authorList>
    </citation>
    <scope>NUCLEOTIDE SEQUENCE</scope>
    <source>
        <strain evidence="2">Duluth1</strain>
        <tissue evidence="2">Whole animal</tissue>
    </source>
</reference>
<reference evidence="2" key="1">
    <citation type="journal article" date="2019" name="bioRxiv">
        <title>The Genome of the Zebra Mussel, Dreissena polymorpha: A Resource for Invasive Species Research.</title>
        <authorList>
            <person name="McCartney M.A."/>
            <person name="Auch B."/>
            <person name="Kono T."/>
            <person name="Mallez S."/>
            <person name="Zhang Y."/>
            <person name="Obille A."/>
            <person name="Becker A."/>
            <person name="Abrahante J.E."/>
            <person name="Garbe J."/>
            <person name="Badalamenti J.P."/>
            <person name="Herman A."/>
            <person name="Mangelson H."/>
            <person name="Liachko I."/>
            <person name="Sullivan S."/>
            <person name="Sone E.D."/>
            <person name="Koren S."/>
            <person name="Silverstein K.A.T."/>
            <person name="Beckman K.B."/>
            <person name="Gohl D.M."/>
        </authorList>
    </citation>
    <scope>NUCLEOTIDE SEQUENCE</scope>
    <source>
        <strain evidence="2">Duluth1</strain>
        <tissue evidence="2">Whole animal</tissue>
    </source>
</reference>
<evidence type="ECO:0000256" key="1">
    <source>
        <dbReference type="SAM" id="Coils"/>
    </source>
</evidence>
<protein>
    <submittedName>
        <fullName evidence="2">Uncharacterized protein</fullName>
    </submittedName>
</protein>
<proteinExistence type="predicted"/>
<dbReference type="InterPro" id="IPR015943">
    <property type="entry name" value="WD40/YVTN_repeat-like_dom_sf"/>
</dbReference>
<gene>
    <name evidence="2" type="ORF">DPMN_172648</name>
</gene>
<feature type="coiled-coil region" evidence="1">
    <location>
        <begin position="81"/>
        <end position="119"/>
    </location>
</feature>
<sequence>MKELKQRNVYKIVRRVTQRHITNNFLGIMPRRAAACLGEQTRRLGDQMVDAESTPRTIDVVKLRGSRNFQCNKVNNITELSKTLSTDLQELSVRLETLMEEIKSLLSRHKASVQSLNRTYREHMDFVIERISVNINTTLDEHENSNTIGDCKELCFITSMKCKYIIQQAFTVLGKSDQRLTLQGEFNRNVSIRSDSQTSGISGMCVLPDGLILIADSVTKTVRLLNQQYEVVSHCDVISCPGVICQITPSKAAVALIGHTVWVQFITVTERQIVPSRTFQLEHTCTGIAHHQGDLFISSGFELYKYALSGRQMCRLYEDPLGELTVDKCAVSPSGDKLYIISCSKNTLLTLARDGNTLAKYTDQELLHPLDLHVTPAGQVLVCGWRSQTILQVDCKGERKLATFAQNVWDAWGPQAVCYSSTASCIIVAQGVFNILVYRVK</sequence>
<dbReference type="AlphaFoldDB" id="A0A9D4IGT5"/>
<organism evidence="2 3">
    <name type="scientific">Dreissena polymorpha</name>
    <name type="common">Zebra mussel</name>
    <name type="synonym">Mytilus polymorpha</name>
    <dbReference type="NCBI Taxonomy" id="45954"/>
    <lineage>
        <taxon>Eukaryota</taxon>
        <taxon>Metazoa</taxon>
        <taxon>Spiralia</taxon>
        <taxon>Lophotrochozoa</taxon>
        <taxon>Mollusca</taxon>
        <taxon>Bivalvia</taxon>
        <taxon>Autobranchia</taxon>
        <taxon>Heteroconchia</taxon>
        <taxon>Euheterodonta</taxon>
        <taxon>Imparidentia</taxon>
        <taxon>Neoheterodontei</taxon>
        <taxon>Myida</taxon>
        <taxon>Dreissenoidea</taxon>
        <taxon>Dreissenidae</taxon>
        <taxon>Dreissena</taxon>
    </lineage>
</organism>
<dbReference type="Gene3D" id="2.130.10.10">
    <property type="entry name" value="YVTN repeat-like/Quinoprotein amine dehydrogenase"/>
    <property type="match status" value="2"/>
</dbReference>
<dbReference type="EMBL" id="JAIWYP010000009">
    <property type="protein sequence ID" value="KAH3771333.1"/>
    <property type="molecule type" value="Genomic_DNA"/>
</dbReference>
<dbReference type="Proteomes" id="UP000828390">
    <property type="component" value="Unassembled WGS sequence"/>
</dbReference>
<dbReference type="SUPFAM" id="SSF101898">
    <property type="entry name" value="NHL repeat"/>
    <property type="match status" value="1"/>
</dbReference>
<accession>A0A9D4IGT5</accession>
<evidence type="ECO:0000313" key="2">
    <source>
        <dbReference type="EMBL" id="KAH3771333.1"/>
    </source>
</evidence>
<comment type="caution">
    <text evidence="2">The sequence shown here is derived from an EMBL/GenBank/DDBJ whole genome shotgun (WGS) entry which is preliminary data.</text>
</comment>
<name>A0A9D4IGT5_DREPO</name>
<keyword evidence="3" id="KW-1185">Reference proteome</keyword>
<evidence type="ECO:0000313" key="3">
    <source>
        <dbReference type="Proteomes" id="UP000828390"/>
    </source>
</evidence>
<keyword evidence="1" id="KW-0175">Coiled coil</keyword>